<feature type="region of interest" description="Disordered" evidence="1">
    <location>
        <begin position="1"/>
        <end position="135"/>
    </location>
</feature>
<evidence type="ECO:0000313" key="2">
    <source>
        <dbReference type="EMBL" id="WEX91493.1"/>
    </source>
</evidence>
<gene>
    <name evidence="2" type="ORF">PZN02_006294</name>
</gene>
<dbReference type="RefSeq" id="WP_280663456.1">
    <property type="nucleotide sequence ID" value="NZ_CP120375.1"/>
</dbReference>
<accession>A0ABY8DMR5</accession>
<reference evidence="2 3" key="1">
    <citation type="submission" date="2023-03" db="EMBL/GenBank/DDBJ databases">
        <authorList>
            <person name="Kaur S."/>
            <person name="Espinosa-Saiz D."/>
            <person name="Velazquez E."/>
            <person name="Menendez E."/>
            <person name="diCenzo G.C."/>
        </authorList>
    </citation>
    <scope>NUCLEOTIDE SEQUENCE [LARGE SCALE GENOMIC DNA]</scope>
    <source>
        <strain evidence="2 3">LMG 24692</strain>
        <plasmid evidence="2 3">unnamed</plasmid>
    </source>
</reference>
<keyword evidence="2" id="KW-0614">Plasmid</keyword>
<proteinExistence type="predicted"/>
<evidence type="ECO:0000256" key="1">
    <source>
        <dbReference type="SAM" id="MobiDB-lite"/>
    </source>
</evidence>
<geneLocation type="plasmid" evidence="2 3">
    <name>unnamed</name>
</geneLocation>
<sequence length="198" mass="21759">MKTPRSFIVEFKPGRRQPKGRPNSIWGETDFEALAREVKEQAPHLFNSTETSPTPDVGEGSQADPSAGPVARDAGDFDGARRPVASGDSVEAEVSKQHQDNPPAGNAVVDRQGSSEVPPPRTPSRSGISRRRERYTTYISMGVHQDESEQTKSVEHAISLEEVAALDAENKRLKSLLAEQIRAENLELKKMLGRFKVT</sequence>
<feature type="compositionally biased region" description="Basic and acidic residues" evidence="1">
    <location>
        <begin position="33"/>
        <end position="42"/>
    </location>
</feature>
<protein>
    <recommendedName>
        <fullName evidence="4">Transposase</fullName>
    </recommendedName>
</protein>
<dbReference type="EMBL" id="CP120375">
    <property type="protein sequence ID" value="WEX91493.1"/>
    <property type="molecule type" value="Genomic_DNA"/>
</dbReference>
<organism evidence="2 3">
    <name type="scientific">Sinorhizobium garamanticum</name>
    <dbReference type="NCBI Taxonomy" id="680247"/>
    <lineage>
        <taxon>Bacteria</taxon>
        <taxon>Pseudomonadati</taxon>
        <taxon>Pseudomonadota</taxon>
        <taxon>Alphaproteobacteria</taxon>
        <taxon>Hyphomicrobiales</taxon>
        <taxon>Rhizobiaceae</taxon>
        <taxon>Sinorhizobium/Ensifer group</taxon>
        <taxon>Sinorhizobium</taxon>
    </lineage>
</organism>
<name>A0ABY8DMR5_9HYPH</name>
<evidence type="ECO:0008006" key="4">
    <source>
        <dbReference type="Google" id="ProtNLM"/>
    </source>
</evidence>
<evidence type="ECO:0000313" key="3">
    <source>
        <dbReference type="Proteomes" id="UP001229355"/>
    </source>
</evidence>
<keyword evidence="3" id="KW-1185">Reference proteome</keyword>
<dbReference type="Proteomes" id="UP001229355">
    <property type="component" value="Plasmid unnamed"/>
</dbReference>